<evidence type="ECO:0000256" key="2">
    <source>
        <dbReference type="ARBA" id="ARBA00023002"/>
    </source>
</evidence>
<dbReference type="GO" id="GO:0016491">
    <property type="term" value="F:oxidoreductase activity"/>
    <property type="evidence" value="ECO:0007669"/>
    <property type="project" value="UniProtKB-KW"/>
</dbReference>
<feature type="active site" description="Proton donor" evidence="3">
    <location>
        <position position="73"/>
    </location>
</feature>
<dbReference type="PANTHER" id="PTHR43827">
    <property type="entry name" value="2,5-DIKETO-D-GLUCONIC ACID REDUCTASE"/>
    <property type="match status" value="1"/>
</dbReference>
<feature type="binding site" evidence="4">
    <location>
        <position position="133"/>
    </location>
    <ligand>
        <name>substrate</name>
    </ligand>
</feature>
<evidence type="ECO:0000313" key="8">
    <source>
        <dbReference type="RefSeq" id="XP_031568628.1"/>
    </source>
</evidence>
<dbReference type="Gene3D" id="3.20.20.100">
    <property type="entry name" value="NADP-dependent oxidoreductase domain"/>
    <property type="match status" value="1"/>
</dbReference>
<dbReference type="PROSITE" id="PS00063">
    <property type="entry name" value="ALDOKETO_REDUCTASE_3"/>
    <property type="match status" value="1"/>
</dbReference>
<dbReference type="OrthoDB" id="416253at2759"/>
<dbReference type="GeneID" id="116303257"/>
<protein>
    <submittedName>
        <fullName evidence="8">Uncharacterized protein LOC116303257</fullName>
    </submittedName>
</protein>
<feature type="site" description="Lowers pKa of active site Tyr" evidence="5">
    <location>
        <position position="98"/>
    </location>
</feature>
<accession>A0A6P8IQT1</accession>
<sequence>MLKWKLSRSFCRAIMSKLLIEGEGLTATVTLNDGHKMPLFGLGVYQAKPEETSNATTTAIQHGYRMIDTAALYGNEKEVGEGIKKSGVNREDIFVTSKVYPNKENHGYNESIRAVKESLAKLDTGYIDLYLIHSPSPGKNIETYDGLLKMKEEGLIRSVGVSNFGIHHLEALKKSGRPTPAVNQIELNCFCRREDTVKYCRDHGIVLEGFCPIFRGRKNNDPCLVEIAKRYNKTVPQLLNRWSVQKQFVTIPKSVKPDRIMENAQIFDFVISDKDMQVLDNLPTERCSFLNMKEPAEAPWVS</sequence>
<dbReference type="InterPro" id="IPR020471">
    <property type="entry name" value="AKR"/>
</dbReference>
<feature type="domain" description="NADP-dependent oxidoreductase" evidence="6">
    <location>
        <begin position="46"/>
        <end position="281"/>
    </location>
</feature>
<dbReference type="FunFam" id="3.20.20.100:FF:000015">
    <property type="entry name" value="Oxidoreductase, aldo/keto reductase family"/>
    <property type="match status" value="1"/>
</dbReference>
<keyword evidence="7" id="KW-1185">Reference proteome</keyword>
<dbReference type="KEGG" id="aten:116303257"/>
<name>A0A6P8IQT1_ACTTE</name>
<dbReference type="PIRSF" id="PIRSF000097">
    <property type="entry name" value="AKR"/>
    <property type="match status" value="1"/>
</dbReference>
<dbReference type="Pfam" id="PF00248">
    <property type="entry name" value="Aldo_ket_red"/>
    <property type="match status" value="1"/>
</dbReference>
<dbReference type="PROSITE" id="PS00062">
    <property type="entry name" value="ALDOKETO_REDUCTASE_2"/>
    <property type="match status" value="1"/>
</dbReference>
<evidence type="ECO:0000256" key="5">
    <source>
        <dbReference type="PIRSR" id="PIRSR000097-3"/>
    </source>
</evidence>
<organism evidence="7 8">
    <name type="scientific">Actinia tenebrosa</name>
    <name type="common">Australian red waratah sea anemone</name>
    <dbReference type="NCBI Taxonomy" id="6105"/>
    <lineage>
        <taxon>Eukaryota</taxon>
        <taxon>Metazoa</taxon>
        <taxon>Cnidaria</taxon>
        <taxon>Anthozoa</taxon>
        <taxon>Hexacorallia</taxon>
        <taxon>Actiniaria</taxon>
        <taxon>Actiniidae</taxon>
        <taxon>Actinia</taxon>
    </lineage>
</organism>
<evidence type="ECO:0000256" key="1">
    <source>
        <dbReference type="ARBA" id="ARBA00007905"/>
    </source>
</evidence>
<evidence type="ECO:0000256" key="4">
    <source>
        <dbReference type="PIRSR" id="PIRSR000097-2"/>
    </source>
</evidence>
<dbReference type="Proteomes" id="UP000515163">
    <property type="component" value="Unplaced"/>
</dbReference>
<keyword evidence="2" id="KW-0560">Oxidoreductase</keyword>
<dbReference type="CDD" id="cd19071">
    <property type="entry name" value="AKR_AKR1-5-like"/>
    <property type="match status" value="1"/>
</dbReference>
<reference evidence="8" key="1">
    <citation type="submission" date="2025-08" db="UniProtKB">
        <authorList>
            <consortium name="RefSeq"/>
        </authorList>
    </citation>
    <scope>IDENTIFICATION</scope>
    <source>
        <tissue evidence="8">Tentacle</tissue>
    </source>
</reference>
<dbReference type="InterPro" id="IPR023210">
    <property type="entry name" value="NADP_OxRdtase_dom"/>
</dbReference>
<dbReference type="InterPro" id="IPR036812">
    <property type="entry name" value="NAD(P)_OxRdtase_dom_sf"/>
</dbReference>
<dbReference type="PANTHER" id="PTHR43827:SF13">
    <property type="entry name" value="ALDO_KETO REDUCTASE FAMILY PROTEIN"/>
    <property type="match status" value="1"/>
</dbReference>
<dbReference type="AlphaFoldDB" id="A0A6P8IQT1"/>
<comment type="similarity">
    <text evidence="1">Belongs to the aldo/keto reductase family.</text>
</comment>
<dbReference type="InterPro" id="IPR018170">
    <property type="entry name" value="Aldo/ket_reductase_CS"/>
</dbReference>
<evidence type="ECO:0000313" key="7">
    <source>
        <dbReference type="Proteomes" id="UP000515163"/>
    </source>
</evidence>
<dbReference type="SUPFAM" id="SSF51430">
    <property type="entry name" value="NAD(P)-linked oxidoreductase"/>
    <property type="match status" value="1"/>
</dbReference>
<evidence type="ECO:0000259" key="6">
    <source>
        <dbReference type="Pfam" id="PF00248"/>
    </source>
</evidence>
<evidence type="ECO:0000256" key="3">
    <source>
        <dbReference type="PIRSR" id="PIRSR000097-1"/>
    </source>
</evidence>
<proteinExistence type="inferred from homology"/>
<dbReference type="RefSeq" id="XP_031568628.1">
    <property type="nucleotide sequence ID" value="XM_031712768.1"/>
</dbReference>
<gene>
    <name evidence="8" type="primary">LOC116303257</name>
</gene>
<dbReference type="PRINTS" id="PR00069">
    <property type="entry name" value="ALDKETRDTASE"/>
</dbReference>
<dbReference type="InParanoid" id="A0A6P8IQT1"/>